<dbReference type="RefSeq" id="WP_161492216.1">
    <property type="nucleotide sequence ID" value="NZ_CP043427.1"/>
</dbReference>
<keyword evidence="6" id="KW-1185">Reference proteome</keyword>
<dbReference type="STRING" id="32024.GCA_000788295_00378"/>
<keyword evidence="2 5" id="KW-0378">Hydrolase</keyword>
<evidence type="ECO:0000313" key="6">
    <source>
        <dbReference type="Proteomes" id="UP000254920"/>
    </source>
</evidence>
<protein>
    <submittedName>
        <fullName evidence="5">Allophanate hydrolase subunit 2</fullName>
    </submittedName>
</protein>
<name>A0A381DHN6_9BACT</name>
<dbReference type="GO" id="GO:0016787">
    <property type="term" value="F:hydrolase activity"/>
    <property type="evidence" value="ECO:0007669"/>
    <property type="project" value="UniProtKB-KW"/>
</dbReference>
<dbReference type="GO" id="GO:0005524">
    <property type="term" value="F:ATP binding"/>
    <property type="evidence" value="ECO:0007669"/>
    <property type="project" value="UniProtKB-KW"/>
</dbReference>
<evidence type="ECO:0000313" key="5">
    <source>
        <dbReference type="EMBL" id="SUX10176.1"/>
    </source>
</evidence>
<dbReference type="PANTHER" id="PTHR43309:SF5">
    <property type="entry name" value="5-OXOPROLINASE SUBUNIT C"/>
    <property type="match status" value="1"/>
</dbReference>
<keyword evidence="1" id="KW-0547">Nucleotide-binding</keyword>
<dbReference type="EMBL" id="UFVD01000001">
    <property type="protein sequence ID" value="SUX10176.1"/>
    <property type="molecule type" value="Genomic_DNA"/>
</dbReference>
<dbReference type="InterPro" id="IPR003778">
    <property type="entry name" value="CT_A_B"/>
</dbReference>
<organism evidence="5 6">
    <name type="scientific">Campylobacter sputorum subsp. sputorum</name>
    <dbReference type="NCBI Taxonomy" id="32024"/>
    <lineage>
        <taxon>Bacteria</taxon>
        <taxon>Pseudomonadati</taxon>
        <taxon>Campylobacterota</taxon>
        <taxon>Epsilonproteobacteria</taxon>
        <taxon>Campylobacterales</taxon>
        <taxon>Campylobacteraceae</taxon>
        <taxon>Campylobacter</taxon>
    </lineage>
</organism>
<accession>A0A381DHN6</accession>
<dbReference type="InterPro" id="IPR052708">
    <property type="entry name" value="PxpC"/>
</dbReference>
<evidence type="ECO:0000256" key="1">
    <source>
        <dbReference type="ARBA" id="ARBA00022741"/>
    </source>
</evidence>
<dbReference type="NCBIfam" id="TIGR00724">
    <property type="entry name" value="urea_amlyse_rel"/>
    <property type="match status" value="1"/>
</dbReference>
<proteinExistence type="predicted"/>
<evidence type="ECO:0000256" key="3">
    <source>
        <dbReference type="ARBA" id="ARBA00022840"/>
    </source>
</evidence>
<dbReference type="InterPro" id="IPR029000">
    <property type="entry name" value="Cyclophilin-like_dom_sf"/>
</dbReference>
<reference evidence="5 6" key="1">
    <citation type="submission" date="2018-06" db="EMBL/GenBank/DDBJ databases">
        <authorList>
            <consortium name="Pathogen Informatics"/>
            <person name="Doyle S."/>
        </authorList>
    </citation>
    <scope>NUCLEOTIDE SEQUENCE [LARGE SCALE GENOMIC DNA]</scope>
    <source>
        <strain evidence="5 6">NCTC12475</strain>
    </source>
</reference>
<dbReference type="AlphaFoldDB" id="A0A381DHN6"/>
<dbReference type="GeneID" id="93090831"/>
<feature type="domain" description="Carboxyltransferase" evidence="4">
    <location>
        <begin position="23"/>
        <end position="302"/>
    </location>
</feature>
<dbReference type="Pfam" id="PF02626">
    <property type="entry name" value="CT_A_B"/>
    <property type="match status" value="1"/>
</dbReference>
<dbReference type="Proteomes" id="UP000254920">
    <property type="component" value="Unassembled WGS sequence"/>
</dbReference>
<keyword evidence="3" id="KW-0067">ATP-binding</keyword>
<dbReference type="SUPFAM" id="SSF50891">
    <property type="entry name" value="Cyclophilin-like"/>
    <property type="match status" value="1"/>
</dbReference>
<evidence type="ECO:0000256" key="2">
    <source>
        <dbReference type="ARBA" id="ARBA00022801"/>
    </source>
</evidence>
<dbReference type="PANTHER" id="PTHR43309">
    <property type="entry name" value="5-OXOPROLINASE SUBUNIT C"/>
    <property type="match status" value="1"/>
</dbReference>
<sequence>MIRIKNAGLLSSIQDFGRIGFKKFGMPTAGVMDKFAYVVSQFLVQNDEFDGVIETTIVGVEIEFFEDMIICVTGAQNELFINGDKKELWKAHLVNQGDVLLLKNATNGARNYIAFSKKMSLKKINSSLSTYLKSNIGGFHGRALQNDDEIEFEQNYKIYKPINLPKNFIPLYKQKESIKVVLGPEKDAFSDKGIYTFLNSTYNITQSCDRMGYRLSGEKIEHKNGADIISNAVFFGSIQVPNSGEPIILMADAQTTGGYTKIATILPSELPKVGQLKGGDKISFVEVSNEEAQDIEIKYQKYIYELQQILKKQISIYDIKVNGVSYNVVVEDKNSCKFQKL</sequence>
<dbReference type="SMART" id="SM00797">
    <property type="entry name" value="AHS2"/>
    <property type="match status" value="1"/>
</dbReference>
<gene>
    <name evidence="5" type="ORF">NCTC12475_00388</name>
</gene>
<evidence type="ECO:0000259" key="4">
    <source>
        <dbReference type="SMART" id="SM00797"/>
    </source>
</evidence>
<dbReference type="Gene3D" id="2.40.100.10">
    <property type="entry name" value="Cyclophilin-like"/>
    <property type="match status" value="1"/>
</dbReference>